<dbReference type="CDD" id="cd02000">
    <property type="entry name" value="TPP_E1_PDC_ADC_BCADC"/>
    <property type="match status" value="1"/>
</dbReference>
<dbReference type="GeneID" id="43597658"/>
<dbReference type="Pfam" id="PF00676">
    <property type="entry name" value="E1_dh"/>
    <property type="match status" value="1"/>
</dbReference>
<dbReference type="EMBL" id="NPIC01000003">
    <property type="protein sequence ID" value="RDL37376.1"/>
    <property type="molecule type" value="Genomic_DNA"/>
</dbReference>
<dbReference type="STRING" id="2656787.A0A370TPC2"/>
<dbReference type="GO" id="GO:0004739">
    <property type="term" value="F:pyruvate dehydrogenase (acetyl-transferring) activity"/>
    <property type="evidence" value="ECO:0007669"/>
    <property type="project" value="UniProtKB-UniRule"/>
</dbReference>
<dbReference type="PANTHER" id="PTHR11516:SF60">
    <property type="entry name" value="PYRUVATE DEHYDROGENASE E1 COMPONENT SUBUNIT ALPHA"/>
    <property type="match status" value="1"/>
</dbReference>
<dbReference type="Gene3D" id="3.40.50.970">
    <property type="match status" value="1"/>
</dbReference>
<evidence type="ECO:0000313" key="7">
    <source>
        <dbReference type="EMBL" id="RDL37376.1"/>
    </source>
</evidence>
<dbReference type="EC" id="1.2.4.1" evidence="5"/>
<gene>
    <name evidence="7" type="ORF">BP5553_04809</name>
</gene>
<evidence type="ECO:0000256" key="3">
    <source>
        <dbReference type="ARBA" id="ARBA00023052"/>
    </source>
</evidence>
<dbReference type="NCBIfam" id="TIGR03182">
    <property type="entry name" value="PDH_E1_alph_y"/>
    <property type="match status" value="1"/>
</dbReference>
<comment type="caution">
    <text evidence="7">The sequence shown here is derived from an EMBL/GenBank/DDBJ whole genome shotgun (WGS) entry which is preliminary data.</text>
</comment>
<dbReference type="RefSeq" id="XP_031870032.1">
    <property type="nucleotide sequence ID" value="XM_032013432.1"/>
</dbReference>
<evidence type="ECO:0000259" key="6">
    <source>
        <dbReference type="Pfam" id="PF00676"/>
    </source>
</evidence>
<dbReference type="Proteomes" id="UP000254866">
    <property type="component" value="Unassembled WGS sequence"/>
</dbReference>
<reference evidence="7 8" key="1">
    <citation type="journal article" date="2018" name="IMA Fungus">
        <title>IMA Genome-F 9: Draft genome sequence of Annulohypoxylon stygium, Aspergillus mulundensis, Berkeleyomyces basicola (syn. Thielaviopsis basicola), Ceratocystis smalleyi, two Cercospora beticola strains, Coleophoma cylindrospora, Fusarium fracticaudum, Phialophora cf. hyalina, and Morchella septimelata.</title>
        <authorList>
            <person name="Wingfield B.D."/>
            <person name="Bills G.F."/>
            <person name="Dong Y."/>
            <person name="Huang W."/>
            <person name="Nel W.J."/>
            <person name="Swalarsk-Parry B.S."/>
            <person name="Vaghefi N."/>
            <person name="Wilken P.M."/>
            <person name="An Z."/>
            <person name="de Beer Z.W."/>
            <person name="De Vos L."/>
            <person name="Chen L."/>
            <person name="Duong T.A."/>
            <person name="Gao Y."/>
            <person name="Hammerbacher A."/>
            <person name="Kikkert J.R."/>
            <person name="Li Y."/>
            <person name="Li H."/>
            <person name="Li K."/>
            <person name="Li Q."/>
            <person name="Liu X."/>
            <person name="Ma X."/>
            <person name="Naidoo K."/>
            <person name="Pethybridge S.J."/>
            <person name="Sun J."/>
            <person name="Steenkamp E.T."/>
            <person name="van der Nest M.A."/>
            <person name="van Wyk S."/>
            <person name="Wingfield M.J."/>
            <person name="Xiong C."/>
            <person name="Yue Q."/>
            <person name="Zhang X."/>
        </authorList>
    </citation>
    <scope>NUCLEOTIDE SEQUENCE [LARGE SCALE GENOMIC DNA]</scope>
    <source>
        <strain evidence="7 8">BP 5553</strain>
    </source>
</reference>
<dbReference type="PANTHER" id="PTHR11516">
    <property type="entry name" value="PYRUVATE DEHYDROGENASE E1 COMPONENT, ALPHA SUBUNIT BACTERIAL AND ORGANELLAR"/>
    <property type="match status" value="1"/>
</dbReference>
<feature type="domain" description="Dehydrogenase E1 component" evidence="6">
    <location>
        <begin position="84"/>
        <end position="378"/>
    </location>
</feature>
<dbReference type="SUPFAM" id="SSF52518">
    <property type="entry name" value="Thiamin diphosphate-binding fold (THDP-binding)"/>
    <property type="match status" value="1"/>
</dbReference>
<dbReference type="GO" id="GO:0006086">
    <property type="term" value="P:pyruvate decarboxylation to acetyl-CoA"/>
    <property type="evidence" value="ECO:0007669"/>
    <property type="project" value="InterPro"/>
</dbReference>
<evidence type="ECO:0000313" key="8">
    <source>
        <dbReference type="Proteomes" id="UP000254866"/>
    </source>
</evidence>
<dbReference type="InterPro" id="IPR001017">
    <property type="entry name" value="DH_E1"/>
</dbReference>
<comment type="cofactor">
    <cofactor evidence="1 5">
        <name>thiamine diphosphate</name>
        <dbReference type="ChEBI" id="CHEBI:58937"/>
    </cofactor>
</comment>
<proteinExistence type="predicted"/>
<dbReference type="InterPro" id="IPR029061">
    <property type="entry name" value="THDP-binding"/>
</dbReference>
<name>A0A370TPC2_9HELO</name>
<comment type="catalytic activity">
    <reaction evidence="5">
        <text>N(6)-[(R)-lipoyl]-L-lysyl-[protein] + pyruvate + H(+) = N(6)-[(R)-S(8)-acetyldihydrolipoyl]-L-lysyl-[protein] + CO2</text>
        <dbReference type="Rhea" id="RHEA:19189"/>
        <dbReference type="Rhea" id="RHEA-COMP:10474"/>
        <dbReference type="Rhea" id="RHEA-COMP:10478"/>
        <dbReference type="ChEBI" id="CHEBI:15361"/>
        <dbReference type="ChEBI" id="CHEBI:15378"/>
        <dbReference type="ChEBI" id="CHEBI:16526"/>
        <dbReference type="ChEBI" id="CHEBI:83099"/>
        <dbReference type="ChEBI" id="CHEBI:83111"/>
        <dbReference type="EC" id="1.2.4.1"/>
    </reaction>
</comment>
<dbReference type="InterPro" id="IPR050642">
    <property type="entry name" value="PDH_E1_Alpha_Subunit"/>
</dbReference>
<keyword evidence="8" id="KW-1185">Reference proteome</keyword>
<dbReference type="OrthoDB" id="10256198at2759"/>
<keyword evidence="2 5" id="KW-0560">Oxidoreductase</keyword>
<protein>
    <recommendedName>
        <fullName evidence="5">Pyruvate dehydrogenase E1 component subunit alpha</fullName>
        <ecNumber evidence="5">1.2.4.1</ecNumber>
    </recommendedName>
</protein>
<comment type="function">
    <text evidence="5">The pyruvate dehydrogenase complex catalyzes the overall conversion of pyruvate to acetyl-CoA and CO(2).</text>
</comment>
<keyword evidence="4 5" id="KW-0670">Pyruvate</keyword>
<evidence type="ECO:0000256" key="2">
    <source>
        <dbReference type="ARBA" id="ARBA00023002"/>
    </source>
</evidence>
<organism evidence="7 8">
    <name type="scientific">Venustampulla echinocandica</name>
    <dbReference type="NCBI Taxonomy" id="2656787"/>
    <lineage>
        <taxon>Eukaryota</taxon>
        <taxon>Fungi</taxon>
        <taxon>Dikarya</taxon>
        <taxon>Ascomycota</taxon>
        <taxon>Pezizomycotina</taxon>
        <taxon>Leotiomycetes</taxon>
        <taxon>Helotiales</taxon>
        <taxon>Pleuroascaceae</taxon>
        <taxon>Venustampulla</taxon>
    </lineage>
</organism>
<sequence length="409" mass="45446">MFSRALRASRAAPLRSNAFSRAALVKRTVTTDAASAHTDKDAVPEEDTKPFQIHLSDESFETYELDPPPYTLNTTKEELKKMYYDMVSVRRMEMAADRLYKEKKIRGFCHLSTGQEAVAVGIEHAITKEDDVITAYRCHGFALMRGGTVKSIIGELLGRREGIAYGKGGSMHMFAKGFYGGNGIVGAQVPVGAGLAFAHQYRGNKNTTVALYGDGASNQGQVFEAFNMAKLWKLPILFGCENNKYGMGTAANRSSALTDYYKRGQYIPGLKVNGMDVLAVKAAVQYGKAWTAAGHGPLVLEYVTYRYGGHSMSDPGTTYRTREEIQRMRSTQDPIAGLKQKLLEWNVTTEEELKTIDKEARTFVDGEVALAEEMPAPDATPKILYEDIYVRGSEPEFMRGRTPDENYYY</sequence>
<accession>A0A370TPC2</accession>
<keyword evidence="3 5" id="KW-0786">Thiamine pyrophosphate</keyword>
<evidence type="ECO:0000256" key="5">
    <source>
        <dbReference type="RuleBase" id="RU361139"/>
    </source>
</evidence>
<dbReference type="FunFam" id="3.40.50.970:FF:000013">
    <property type="entry name" value="Pyruvate dehydrogenase E1 component subunit alpha"/>
    <property type="match status" value="1"/>
</dbReference>
<dbReference type="InterPro" id="IPR017597">
    <property type="entry name" value="Pyrv_DH_E1_asu_subgrp-y"/>
</dbReference>
<dbReference type="AlphaFoldDB" id="A0A370TPC2"/>
<evidence type="ECO:0000256" key="1">
    <source>
        <dbReference type="ARBA" id="ARBA00001964"/>
    </source>
</evidence>
<evidence type="ECO:0000256" key="4">
    <source>
        <dbReference type="ARBA" id="ARBA00023317"/>
    </source>
</evidence>